<proteinExistence type="predicted"/>
<organism evidence="2 3">
    <name type="scientific">Pleurodeles waltl</name>
    <name type="common">Iberian ribbed newt</name>
    <dbReference type="NCBI Taxonomy" id="8319"/>
    <lineage>
        <taxon>Eukaryota</taxon>
        <taxon>Metazoa</taxon>
        <taxon>Chordata</taxon>
        <taxon>Craniata</taxon>
        <taxon>Vertebrata</taxon>
        <taxon>Euteleostomi</taxon>
        <taxon>Amphibia</taxon>
        <taxon>Batrachia</taxon>
        <taxon>Caudata</taxon>
        <taxon>Salamandroidea</taxon>
        <taxon>Salamandridae</taxon>
        <taxon>Pleurodelinae</taxon>
        <taxon>Pleurodeles</taxon>
    </lineage>
</organism>
<protein>
    <submittedName>
        <fullName evidence="2">Uncharacterized protein</fullName>
    </submittedName>
</protein>
<feature type="region of interest" description="Disordered" evidence="1">
    <location>
        <begin position="1"/>
        <end position="174"/>
    </location>
</feature>
<name>A0AAV7QKA9_PLEWA</name>
<evidence type="ECO:0000256" key="1">
    <source>
        <dbReference type="SAM" id="MobiDB-lite"/>
    </source>
</evidence>
<gene>
    <name evidence="2" type="ORF">NDU88_007319</name>
</gene>
<evidence type="ECO:0000313" key="2">
    <source>
        <dbReference type="EMBL" id="KAJ1140982.1"/>
    </source>
</evidence>
<accession>A0AAV7QKA9</accession>
<comment type="caution">
    <text evidence="2">The sequence shown here is derived from an EMBL/GenBank/DDBJ whole genome shotgun (WGS) entry which is preliminary data.</text>
</comment>
<dbReference type="Proteomes" id="UP001066276">
    <property type="component" value="Chromosome 6"/>
</dbReference>
<evidence type="ECO:0000313" key="3">
    <source>
        <dbReference type="Proteomes" id="UP001066276"/>
    </source>
</evidence>
<sequence length="196" mass="21336">MVKSHTPELAEKCPGGTVWGTAHPEVLPDPDIRVKDAERVEDGERERKGSLDPEDGKGMEPEDERRTETEERKGAEPKEKDREESEERRGNPATLGSLEGNLETPTETDGRQDRCSHVPGGSHLKCPLPAQRAAEEFGIRGDPEKSNSADRERREVVEQTGHRGAPNGRLSRLTCSEYGTAGSELGMSGGLGGERG</sequence>
<keyword evidence="3" id="KW-1185">Reference proteome</keyword>
<dbReference type="AlphaFoldDB" id="A0AAV7QKA9"/>
<feature type="compositionally biased region" description="Basic and acidic residues" evidence="1">
    <location>
        <begin position="133"/>
        <end position="161"/>
    </location>
</feature>
<dbReference type="EMBL" id="JANPWB010000010">
    <property type="protein sequence ID" value="KAJ1140982.1"/>
    <property type="molecule type" value="Genomic_DNA"/>
</dbReference>
<reference evidence="2" key="1">
    <citation type="journal article" date="2022" name="bioRxiv">
        <title>Sequencing and chromosome-scale assembly of the giantPleurodeles waltlgenome.</title>
        <authorList>
            <person name="Brown T."/>
            <person name="Elewa A."/>
            <person name="Iarovenko S."/>
            <person name="Subramanian E."/>
            <person name="Araus A.J."/>
            <person name="Petzold A."/>
            <person name="Susuki M."/>
            <person name="Suzuki K.-i.T."/>
            <person name="Hayashi T."/>
            <person name="Toyoda A."/>
            <person name="Oliveira C."/>
            <person name="Osipova E."/>
            <person name="Leigh N.D."/>
            <person name="Simon A."/>
            <person name="Yun M.H."/>
        </authorList>
    </citation>
    <scope>NUCLEOTIDE SEQUENCE</scope>
    <source>
        <strain evidence="2">20211129_DDA</strain>
        <tissue evidence="2">Liver</tissue>
    </source>
</reference>
<feature type="compositionally biased region" description="Basic and acidic residues" evidence="1">
    <location>
        <begin position="30"/>
        <end position="90"/>
    </location>
</feature>
<feature type="compositionally biased region" description="Basic and acidic residues" evidence="1">
    <location>
        <begin position="1"/>
        <end position="11"/>
    </location>
</feature>